<organism evidence="1 2">
    <name type="scientific">Caenorhabditis nigoni</name>
    <dbReference type="NCBI Taxonomy" id="1611254"/>
    <lineage>
        <taxon>Eukaryota</taxon>
        <taxon>Metazoa</taxon>
        <taxon>Ecdysozoa</taxon>
        <taxon>Nematoda</taxon>
        <taxon>Chromadorea</taxon>
        <taxon>Rhabditida</taxon>
        <taxon>Rhabditina</taxon>
        <taxon>Rhabditomorpha</taxon>
        <taxon>Rhabditoidea</taxon>
        <taxon>Rhabditidae</taxon>
        <taxon>Peloderinae</taxon>
        <taxon>Caenorhabditis</taxon>
    </lineage>
</organism>
<accession>A0A2G5SRV9</accession>
<evidence type="ECO:0000313" key="1">
    <source>
        <dbReference type="EMBL" id="PIC17844.1"/>
    </source>
</evidence>
<keyword evidence="2" id="KW-1185">Reference proteome</keyword>
<name>A0A2G5SRV9_9PELO</name>
<gene>
    <name evidence="1" type="primary">Cnig_chr_X.g23943</name>
    <name evidence="1" type="ORF">B9Z55_023943</name>
</gene>
<protein>
    <submittedName>
        <fullName evidence="1">Uncharacterized protein</fullName>
    </submittedName>
</protein>
<proteinExistence type="predicted"/>
<dbReference type="EMBL" id="PDUG01000006">
    <property type="protein sequence ID" value="PIC17844.1"/>
    <property type="molecule type" value="Genomic_DNA"/>
</dbReference>
<reference evidence="2" key="1">
    <citation type="submission" date="2017-10" db="EMBL/GenBank/DDBJ databases">
        <title>Rapid genome shrinkage in a self-fertile nematode reveals novel sperm competition proteins.</title>
        <authorList>
            <person name="Yin D."/>
            <person name="Schwarz E.M."/>
            <person name="Thomas C.G."/>
            <person name="Felde R.L."/>
            <person name="Korf I.F."/>
            <person name="Cutter A.D."/>
            <person name="Schartner C.M."/>
            <person name="Ralston E.J."/>
            <person name="Meyer B.J."/>
            <person name="Haag E.S."/>
        </authorList>
    </citation>
    <scope>NUCLEOTIDE SEQUENCE [LARGE SCALE GENOMIC DNA]</scope>
    <source>
        <strain evidence="2">JU1422</strain>
    </source>
</reference>
<dbReference type="AlphaFoldDB" id="A0A2G5SRV9"/>
<dbReference type="Proteomes" id="UP000230233">
    <property type="component" value="Chromosome X"/>
</dbReference>
<comment type="caution">
    <text evidence="1">The sequence shown here is derived from an EMBL/GenBank/DDBJ whole genome shotgun (WGS) entry which is preliminary data.</text>
</comment>
<evidence type="ECO:0000313" key="2">
    <source>
        <dbReference type="Proteomes" id="UP000230233"/>
    </source>
</evidence>
<sequence>MLVELQDAFQTFILTIPNPLTASLTDGPREIHVFSKVRILSLLLMQTIAIIRQQTCLFVKTSNWQYNS</sequence>